<dbReference type="Pfam" id="PF00707">
    <property type="entry name" value="IF3_C"/>
    <property type="match status" value="1"/>
</dbReference>
<dbReference type="EMBL" id="MPBG01000002">
    <property type="protein sequence ID" value="RMI88998.1"/>
    <property type="molecule type" value="Genomic_DNA"/>
</dbReference>
<dbReference type="GO" id="GO:0016020">
    <property type="term" value="C:membrane"/>
    <property type="evidence" value="ECO:0007669"/>
    <property type="project" value="TreeGrafter"/>
</dbReference>
<accession>A0A421NYB4</accession>
<dbReference type="SUPFAM" id="SSF55200">
    <property type="entry name" value="Translation initiation factor IF3, C-terminal domain"/>
    <property type="match status" value="1"/>
</dbReference>
<dbReference type="GO" id="GO:0032790">
    <property type="term" value="P:ribosome disassembly"/>
    <property type="evidence" value="ECO:0007669"/>
    <property type="project" value="TreeGrafter"/>
</dbReference>
<evidence type="ECO:0000313" key="8">
    <source>
        <dbReference type="Proteomes" id="UP000283896"/>
    </source>
</evidence>
<name>A0A421NYB4_9MOLU</name>
<dbReference type="PANTHER" id="PTHR10938:SF0">
    <property type="entry name" value="TRANSLATION INITIATION FACTOR IF-3, MITOCHONDRIAL"/>
    <property type="match status" value="1"/>
</dbReference>
<comment type="similarity">
    <text evidence="1">Belongs to the IF-3 family.</text>
</comment>
<dbReference type="Gene3D" id="3.10.20.80">
    <property type="entry name" value="Translation initiation factor 3 (IF-3), N-terminal domain"/>
    <property type="match status" value="1"/>
</dbReference>
<dbReference type="NCBIfam" id="TIGR00168">
    <property type="entry name" value="infC"/>
    <property type="match status" value="1"/>
</dbReference>
<dbReference type="Proteomes" id="UP000283896">
    <property type="component" value="Unassembled WGS sequence"/>
</dbReference>
<reference evidence="8" key="1">
    <citation type="submission" date="2016-11" db="EMBL/GenBank/DDBJ databases">
        <title>Genome sequence of Candidatus Phytoplasma solani strain SA-1.</title>
        <authorList>
            <person name="Haryono M."/>
            <person name="Samarzija I."/>
            <person name="Seruga Music M."/>
            <person name="Hogenhout S."/>
            <person name="Kuo C.-H."/>
        </authorList>
    </citation>
    <scope>NUCLEOTIDE SEQUENCE [LARGE SCALE GENOMIC DNA]</scope>
    <source>
        <strain evidence="8">SA-1</strain>
    </source>
</reference>
<evidence type="ECO:0000256" key="3">
    <source>
        <dbReference type="ARBA" id="ARBA00022917"/>
    </source>
</evidence>
<dbReference type="GO" id="GO:0003743">
    <property type="term" value="F:translation initiation factor activity"/>
    <property type="evidence" value="ECO:0007669"/>
    <property type="project" value="UniProtKB-UniRule"/>
</dbReference>
<dbReference type="RefSeq" id="WP_023161636.1">
    <property type="nucleotide sequence ID" value="NC_022588.1"/>
</dbReference>
<keyword evidence="3" id="KW-0648">Protein biosynthesis</keyword>
<evidence type="ECO:0000256" key="2">
    <source>
        <dbReference type="ARBA" id="ARBA00022540"/>
    </source>
</evidence>
<evidence type="ECO:0000313" key="7">
    <source>
        <dbReference type="EMBL" id="RMI88998.1"/>
    </source>
</evidence>
<organism evidence="7 8">
    <name type="scientific">Candidatus Phytoplasma solani</name>
    <dbReference type="NCBI Taxonomy" id="69896"/>
    <lineage>
        <taxon>Bacteria</taxon>
        <taxon>Bacillati</taxon>
        <taxon>Mycoplasmatota</taxon>
        <taxon>Mollicutes</taxon>
        <taxon>Acholeplasmatales</taxon>
        <taxon>Acholeplasmataceae</taxon>
        <taxon>Candidatus Phytoplasma</taxon>
        <taxon>16SrXII (Stolbur group)</taxon>
    </lineage>
</organism>
<dbReference type="InterPro" id="IPR036787">
    <property type="entry name" value="T_IF-3_N_sf"/>
</dbReference>
<dbReference type="AlphaFoldDB" id="A0A421NYB4"/>
<comment type="caution">
    <text evidence="7">The sequence shown here is derived from an EMBL/GenBank/DDBJ whole genome shotgun (WGS) entry which is preliminary data.</text>
</comment>
<dbReference type="InterPro" id="IPR019815">
    <property type="entry name" value="Translation_initiation_fac_3_C"/>
</dbReference>
<dbReference type="Pfam" id="PF05198">
    <property type="entry name" value="IF3_N"/>
    <property type="match status" value="1"/>
</dbReference>
<dbReference type="GO" id="GO:0043022">
    <property type="term" value="F:ribosome binding"/>
    <property type="evidence" value="ECO:0007669"/>
    <property type="project" value="TreeGrafter"/>
</dbReference>
<evidence type="ECO:0000259" key="6">
    <source>
        <dbReference type="Pfam" id="PF05198"/>
    </source>
</evidence>
<dbReference type="PANTHER" id="PTHR10938">
    <property type="entry name" value="TRANSLATION INITIATION FACTOR IF-3"/>
    <property type="match status" value="1"/>
</dbReference>
<dbReference type="GO" id="GO:0005829">
    <property type="term" value="C:cytosol"/>
    <property type="evidence" value="ECO:0007669"/>
    <property type="project" value="TreeGrafter"/>
</dbReference>
<dbReference type="Gene3D" id="3.30.110.10">
    <property type="entry name" value="Translation initiation factor 3 (IF-3), C-terminal domain"/>
    <property type="match status" value="1"/>
</dbReference>
<sequence length="200" mass="23397">MFLFFIEIFFLNIYVKLKEVLDIKLFKTKKSPNNKDLYNDRIPQGSYLIIDEKGQKLGIFNRTEALKLSEEKEIDIVIVNADSNPMVARLMDYQKHRYNQQKKNRETKKKAQVSVLKEIRLSPTINTHDLNTKLKQVHKFLKQGNKVKISMRFRGRMINNYKLGETVLKQIIQDLTSVAQIENPLKLQGNQFTAVLTPSK</sequence>
<evidence type="ECO:0000256" key="4">
    <source>
        <dbReference type="NCBIfam" id="TIGR00168"/>
    </source>
</evidence>
<proteinExistence type="inferred from homology"/>
<feature type="domain" description="Translation initiation factor 3 N-terminal" evidence="6">
    <location>
        <begin position="39"/>
        <end position="106"/>
    </location>
</feature>
<dbReference type="SUPFAM" id="SSF54364">
    <property type="entry name" value="Translation initiation factor IF3, N-terminal domain"/>
    <property type="match status" value="1"/>
</dbReference>
<protein>
    <recommendedName>
        <fullName evidence="4">Translation initiation factor IF-3</fullName>
    </recommendedName>
</protein>
<gene>
    <name evidence="7" type="primary">infC</name>
    <name evidence="7" type="ORF">PSSA1_v1c2060</name>
</gene>
<dbReference type="STRING" id="69896.S284_05140"/>
<dbReference type="InterPro" id="IPR036788">
    <property type="entry name" value="T_IF-3_C_sf"/>
</dbReference>
<dbReference type="InterPro" id="IPR019814">
    <property type="entry name" value="Translation_initiation_fac_3_N"/>
</dbReference>
<evidence type="ECO:0000256" key="1">
    <source>
        <dbReference type="ARBA" id="ARBA00005439"/>
    </source>
</evidence>
<evidence type="ECO:0000259" key="5">
    <source>
        <dbReference type="Pfam" id="PF00707"/>
    </source>
</evidence>
<keyword evidence="2 7" id="KW-0396">Initiation factor</keyword>
<keyword evidence="8" id="KW-1185">Reference proteome</keyword>
<feature type="domain" description="Translation initiation factor 3 C-terminal" evidence="5">
    <location>
        <begin position="116"/>
        <end position="198"/>
    </location>
</feature>
<dbReference type="KEGG" id="psol:S284_05140"/>
<dbReference type="InterPro" id="IPR001288">
    <property type="entry name" value="Translation_initiation_fac_3"/>
</dbReference>